<dbReference type="SUPFAM" id="SSF88713">
    <property type="entry name" value="Glycoside hydrolase/deacetylase"/>
    <property type="match status" value="1"/>
</dbReference>
<keyword evidence="3" id="KW-1185">Reference proteome</keyword>
<dbReference type="AlphaFoldDB" id="A0A2T3YUC0"/>
<dbReference type="GO" id="GO:0005975">
    <property type="term" value="P:carbohydrate metabolic process"/>
    <property type="evidence" value="ECO:0007669"/>
    <property type="project" value="InterPro"/>
</dbReference>
<dbReference type="InterPro" id="IPR002509">
    <property type="entry name" value="NODB_dom"/>
</dbReference>
<dbReference type="OrthoDB" id="3162524at2759"/>
<dbReference type="STRING" id="1042311.A0A2T3YUC0"/>
<sequence>MASSPWPNNAQAAVSFTVDNLGEAQELNSGTWPSHMPVGQHASVIEALPRMLKILDEFAVKATFFFETWSLGVYPTVGQDVINRGHELAWHGYQHETWSKLSPQEEEAIFEQSFANAKKLEIKYDGFRPPGGQVNDSTYDYLHKYGVRYISPAAEKAAIVRNIVILPFHWKNTDAYFYMHEFSGLRRFYGSREDVLDSKTLKDHFLQQLEDAVGSNAYISFLFHPVLQTSEEKFLAMREVVELVAKDSRIWCAPCNQIAKWVLQHPESFPTDPSWIKASWQ</sequence>
<feature type="domain" description="NodB homology" evidence="1">
    <location>
        <begin position="47"/>
        <end position="150"/>
    </location>
</feature>
<accession>A0A2T3YUC0</accession>
<dbReference type="PANTHER" id="PTHR47561:SF1">
    <property type="entry name" value="POLYSACCHARIDE DEACETYLASE FAMILY PROTEIN (AFU_ORTHOLOGUE AFUA_6G05030)"/>
    <property type="match status" value="1"/>
</dbReference>
<dbReference type="Pfam" id="PF01522">
    <property type="entry name" value="Polysacc_deac_1"/>
    <property type="match status" value="1"/>
</dbReference>
<dbReference type="EMBL" id="KZ679271">
    <property type="protein sequence ID" value="PTB36129.1"/>
    <property type="molecule type" value="Genomic_DNA"/>
</dbReference>
<evidence type="ECO:0000259" key="1">
    <source>
        <dbReference type="Pfam" id="PF01522"/>
    </source>
</evidence>
<gene>
    <name evidence="2" type="ORF">M441DRAFT_62145</name>
</gene>
<reference evidence="2 3" key="1">
    <citation type="submission" date="2016-07" db="EMBL/GenBank/DDBJ databases">
        <title>Multiple horizontal gene transfer events from other fungi enriched the ability of initially mycotrophic Trichoderma (Ascomycota) to feed on dead plant biomass.</title>
        <authorList>
            <consortium name="DOE Joint Genome Institute"/>
            <person name="Aerts A."/>
            <person name="Atanasova L."/>
            <person name="Chenthamara K."/>
            <person name="Zhang J."/>
            <person name="Grujic M."/>
            <person name="Henrissat B."/>
            <person name="Kuo A."/>
            <person name="Salamov A."/>
            <person name="Lipzen A."/>
            <person name="Labutti K."/>
            <person name="Barry K."/>
            <person name="Miao Y."/>
            <person name="Rahimi M.J."/>
            <person name="Shen Q."/>
            <person name="Grigoriev I.V."/>
            <person name="Kubicek C.P."/>
            <person name="Druzhinina I.S."/>
        </authorList>
    </citation>
    <scope>NUCLEOTIDE SEQUENCE [LARGE SCALE GENOMIC DNA]</scope>
    <source>
        <strain evidence="2 3">CBS 433.97</strain>
    </source>
</reference>
<name>A0A2T3YUC0_TRIA4</name>
<dbReference type="InterPro" id="IPR011330">
    <property type="entry name" value="Glyco_hydro/deAcase_b/a-brl"/>
</dbReference>
<evidence type="ECO:0000313" key="3">
    <source>
        <dbReference type="Proteomes" id="UP000240493"/>
    </source>
</evidence>
<dbReference type="GO" id="GO:0016810">
    <property type="term" value="F:hydrolase activity, acting on carbon-nitrogen (but not peptide) bonds"/>
    <property type="evidence" value="ECO:0007669"/>
    <property type="project" value="InterPro"/>
</dbReference>
<dbReference type="Proteomes" id="UP000240493">
    <property type="component" value="Unassembled WGS sequence"/>
</dbReference>
<evidence type="ECO:0000313" key="2">
    <source>
        <dbReference type="EMBL" id="PTB36129.1"/>
    </source>
</evidence>
<dbReference type="Gene3D" id="3.20.20.370">
    <property type="entry name" value="Glycoside hydrolase/deacetylase"/>
    <property type="match status" value="1"/>
</dbReference>
<protein>
    <recommendedName>
        <fullName evidence="1">NodB homology domain-containing protein</fullName>
    </recommendedName>
</protein>
<proteinExistence type="predicted"/>
<organism evidence="2 3">
    <name type="scientific">Trichoderma asperellum (strain ATCC 204424 / CBS 433.97 / NBRC 101777)</name>
    <dbReference type="NCBI Taxonomy" id="1042311"/>
    <lineage>
        <taxon>Eukaryota</taxon>
        <taxon>Fungi</taxon>
        <taxon>Dikarya</taxon>
        <taxon>Ascomycota</taxon>
        <taxon>Pezizomycotina</taxon>
        <taxon>Sordariomycetes</taxon>
        <taxon>Hypocreomycetidae</taxon>
        <taxon>Hypocreales</taxon>
        <taxon>Hypocreaceae</taxon>
        <taxon>Trichoderma</taxon>
    </lineage>
</organism>
<dbReference type="PANTHER" id="PTHR47561">
    <property type="entry name" value="POLYSACCHARIDE DEACETYLASE FAMILY PROTEIN (AFU_ORTHOLOGUE AFUA_6G05030)"/>
    <property type="match status" value="1"/>
</dbReference>